<dbReference type="AlphaFoldDB" id="A0A843AL86"/>
<evidence type="ECO:0000313" key="3">
    <source>
        <dbReference type="Proteomes" id="UP000606900"/>
    </source>
</evidence>
<accession>A0A843AL86</accession>
<evidence type="ECO:0000256" key="1">
    <source>
        <dbReference type="SAM" id="MobiDB-lite"/>
    </source>
</evidence>
<dbReference type="PROSITE" id="PS51257">
    <property type="entry name" value="PROKAR_LIPOPROTEIN"/>
    <property type="match status" value="1"/>
</dbReference>
<gene>
    <name evidence="2" type="ORF">ISP06_04235</name>
</gene>
<name>A0A843AL86_METFO</name>
<dbReference type="Proteomes" id="UP000606900">
    <property type="component" value="Unassembled WGS sequence"/>
</dbReference>
<dbReference type="EMBL" id="JADIIL010000016">
    <property type="protein sequence ID" value="MBF4474668.1"/>
    <property type="molecule type" value="Genomic_DNA"/>
</dbReference>
<protein>
    <submittedName>
        <fullName evidence="2">Uncharacterized protein</fullName>
    </submittedName>
</protein>
<evidence type="ECO:0000313" key="2">
    <source>
        <dbReference type="EMBL" id="MBF4474668.1"/>
    </source>
</evidence>
<organism evidence="2 3">
    <name type="scientific">Methanobacterium formicicum</name>
    <dbReference type="NCBI Taxonomy" id="2162"/>
    <lineage>
        <taxon>Archaea</taxon>
        <taxon>Methanobacteriati</taxon>
        <taxon>Methanobacteriota</taxon>
        <taxon>Methanomada group</taxon>
        <taxon>Methanobacteria</taxon>
        <taxon>Methanobacteriales</taxon>
        <taxon>Methanobacteriaceae</taxon>
        <taxon>Methanobacterium</taxon>
    </lineage>
</organism>
<dbReference type="RefSeq" id="WP_276698719.1">
    <property type="nucleotide sequence ID" value="NZ_JADIIL010000016.1"/>
</dbReference>
<sequence length="135" mass="13354">MNISKKMLGLLVLVCMVVVISGCTTTNNTSSNTGNSNTSSNNSTNASASNDVSVVVSYPGSWAADVSGTFGYRSLSGTGDQTTNLGSVSGSVTISARKTEGGSGTLTTSIMKGGKNLGTASTSAPWGGASTTAII</sequence>
<feature type="region of interest" description="Disordered" evidence="1">
    <location>
        <begin position="27"/>
        <end position="47"/>
    </location>
</feature>
<proteinExistence type="predicted"/>
<reference evidence="2" key="1">
    <citation type="submission" date="2020-10" db="EMBL/GenBank/DDBJ databases">
        <title>Dehalococcoides mccartyi of a TCE/Cr reducing biochatode.</title>
        <authorList>
            <person name="Matturro B."/>
        </authorList>
    </citation>
    <scope>NUCLEOTIDE SEQUENCE</scope>
    <source>
        <strain evidence="2">Bin2</strain>
    </source>
</reference>
<comment type="caution">
    <text evidence="2">The sequence shown here is derived from an EMBL/GenBank/DDBJ whole genome shotgun (WGS) entry which is preliminary data.</text>
</comment>